<accession>A0A0H3I4X1</accession>
<gene>
    <name evidence="1" type="ordered locus">W5S_2215</name>
</gene>
<organism evidence="1 2">
    <name type="scientific">Pectobacterium parmentieri</name>
    <dbReference type="NCBI Taxonomy" id="1905730"/>
    <lineage>
        <taxon>Bacteria</taxon>
        <taxon>Pseudomonadati</taxon>
        <taxon>Pseudomonadota</taxon>
        <taxon>Gammaproteobacteria</taxon>
        <taxon>Enterobacterales</taxon>
        <taxon>Pectobacteriaceae</taxon>
        <taxon>Pectobacterium</taxon>
    </lineage>
</organism>
<dbReference type="RefSeq" id="WP_014699899.1">
    <property type="nucleotide sequence ID" value="NC_017845.1"/>
</dbReference>
<name>A0A0H3I4X1_PECPM</name>
<reference evidence="1 2" key="1">
    <citation type="journal article" date="2012" name="J. Bacteriol.">
        <title>Genome sequence of Pectobacterium sp. strain SCC3193.</title>
        <authorList>
            <person name="Koskinen J.P."/>
            <person name="Laine P."/>
            <person name="Niemi O."/>
            <person name="Nykyri J."/>
            <person name="Harjunpaa H."/>
            <person name="Auvinen P."/>
            <person name="Paulin L."/>
            <person name="Pirhonen M."/>
            <person name="Palva T."/>
            <person name="Holm L."/>
        </authorList>
    </citation>
    <scope>NUCLEOTIDE SEQUENCE [LARGE SCALE GENOMIC DNA]</scope>
    <source>
        <strain evidence="1 2">SCC3193</strain>
    </source>
</reference>
<sequence>MKEVDNKMALSRVYTNSEDVSFFTNKYRGIRVIVEKKAYKKAMIV</sequence>
<dbReference type="eggNOG" id="ENOG5032Q34">
    <property type="taxonomic scope" value="Bacteria"/>
</dbReference>
<dbReference type="KEGG" id="pec:W5S_2215"/>
<protein>
    <submittedName>
        <fullName evidence="1">Uncharacterized protein</fullName>
    </submittedName>
</protein>
<dbReference type="HOGENOM" id="CLU_3203147_0_0_6"/>
<dbReference type="EMBL" id="CP003415">
    <property type="protein sequence ID" value="AFI90304.1"/>
    <property type="molecule type" value="Genomic_DNA"/>
</dbReference>
<evidence type="ECO:0000313" key="2">
    <source>
        <dbReference type="Proteomes" id="UP000008044"/>
    </source>
</evidence>
<dbReference type="Proteomes" id="UP000008044">
    <property type="component" value="Chromosome"/>
</dbReference>
<proteinExistence type="predicted"/>
<evidence type="ECO:0000313" key="1">
    <source>
        <dbReference type="EMBL" id="AFI90304.1"/>
    </source>
</evidence>
<dbReference type="AlphaFoldDB" id="A0A0H3I4X1"/>